<organism evidence="1 2">
    <name type="scientific">Candidatus Komeilibacteria bacterium RIFCSPLOWO2_02_FULL_48_11</name>
    <dbReference type="NCBI Taxonomy" id="1798553"/>
    <lineage>
        <taxon>Bacteria</taxon>
        <taxon>Candidatus Komeiliibacteriota</taxon>
    </lineage>
</organism>
<proteinExistence type="predicted"/>
<reference evidence="1 2" key="1">
    <citation type="journal article" date="2016" name="Nat. Commun.">
        <title>Thousands of microbial genomes shed light on interconnected biogeochemical processes in an aquifer system.</title>
        <authorList>
            <person name="Anantharaman K."/>
            <person name="Brown C.T."/>
            <person name="Hug L.A."/>
            <person name="Sharon I."/>
            <person name="Castelle C.J."/>
            <person name="Probst A.J."/>
            <person name="Thomas B.C."/>
            <person name="Singh A."/>
            <person name="Wilkins M.J."/>
            <person name="Karaoz U."/>
            <person name="Brodie E.L."/>
            <person name="Williams K.H."/>
            <person name="Hubbard S.S."/>
            <person name="Banfield J.F."/>
        </authorList>
    </citation>
    <scope>NUCLEOTIDE SEQUENCE [LARGE SCALE GENOMIC DNA]</scope>
</reference>
<dbReference type="AlphaFoldDB" id="A0A1G2BPC0"/>
<evidence type="ECO:0000313" key="2">
    <source>
        <dbReference type="Proteomes" id="UP000178109"/>
    </source>
</evidence>
<protein>
    <submittedName>
        <fullName evidence="1">Uncharacterized protein</fullName>
    </submittedName>
</protein>
<name>A0A1G2BPC0_9BACT</name>
<comment type="caution">
    <text evidence="1">The sequence shown here is derived from an EMBL/GenBank/DDBJ whole genome shotgun (WGS) entry which is preliminary data.</text>
</comment>
<evidence type="ECO:0000313" key="1">
    <source>
        <dbReference type="EMBL" id="OGY90918.1"/>
    </source>
</evidence>
<sequence length="64" mass="7507">MNQPQPEKTIDIDFGNPQPFFDKNRAVVVIEKKNKTPYPKSVVKEMLDIIRQNRELIEKTYESG</sequence>
<dbReference type="EMBL" id="MHKO01000058">
    <property type="protein sequence ID" value="OGY90918.1"/>
    <property type="molecule type" value="Genomic_DNA"/>
</dbReference>
<accession>A0A1G2BPC0</accession>
<gene>
    <name evidence="1" type="ORF">A3H70_01720</name>
</gene>
<dbReference type="STRING" id="1798553.A3H70_01720"/>
<dbReference type="Proteomes" id="UP000178109">
    <property type="component" value="Unassembled WGS sequence"/>
</dbReference>